<dbReference type="GO" id="GO:0016020">
    <property type="term" value="C:membrane"/>
    <property type="evidence" value="ECO:0007669"/>
    <property type="project" value="UniProtKB-SubCell"/>
</dbReference>
<protein>
    <submittedName>
        <fullName evidence="6">MFS transporter</fullName>
    </submittedName>
</protein>
<keyword evidence="2 5" id="KW-0812">Transmembrane</keyword>
<keyword evidence="4 5" id="KW-0472">Membrane</keyword>
<dbReference type="RefSeq" id="WP_154542769.1">
    <property type="nucleotide sequence ID" value="NZ_VULO01000001.1"/>
</dbReference>
<evidence type="ECO:0000256" key="3">
    <source>
        <dbReference type="ARBA" id="ARBA00022989"/>
    </source>
</evidence>
<accession>A0A6N7W4L3</accession>
<dbReference type="Gene3D" id="1.20.1250.20">
    <property type="entry name" value="MFS general substrate transporter like domains"/>
    <property type="match status" value="1"/>
</dbReference>
<dbReference type="InterPro" id="IPR051788">
    <property type="entry name" value="MFS_Transporter"/>
</dbReference>
<dbReference type="Proteomes" id="UP000470875">
    <property type="component" value="Unassembled WGS sequence"/>
</dbReference>
<comment type="caution">
    <text evidence="6">The sequence shown here is derived from an EMBL/GenBank/DDBJ whole genome shotgun (WGS) entry which is preliminary data.</text>
</comment>
<dbReference type="AlphaFoldDB" id="A0A6N7W4L3"/>
<organism evidence="6 7">
    <name type="scientific">Scrofimicrobium canadense</name>
    <dbReference type="NCBI Taxonomy" id="2652290"/>
    <lineage>
        <taxon>Bacteria</taxon>
        <taxon>Bacillati</taxon>
        <taxon>Actinomycetota</taxon>
        <taxon>Actinomycetes</taxon>
        <taxon>Actinomycetales</taxon>
        <taxon>Actinomycetaceae</taxon>
        <taxon>Scrofimicrobium</taxon>
    </lineage>
</organism>
<evidence type="ECO:0000256" key="5">
    <source>
        <dbReference type="SAM" id="Phobius"/>
    </source>
</evidence>
<evidence type="ECO:0000313" key="7">
    <source>
        <dbReference type="Proteomes" id="UP000470875"/>
    </source>
</evidence>
<evidence type="ECO:0000313" key="6">
    <source>
        <dbReference type="EMBL" id="MSS83392.1"/>
    </source>
</evidence>
<dbReference type="PANTHER" id="PTHR23514">
    <property type="entry name" value="BYPASS OF STOP CODON PROTEIN 6"/>
    <property type="match status" value="1"/>
</dbReference>
<dbReference type="EMBL" id="VULO01000001">
    <property type="protein sequence ID" value="MSS83392.1"/>
    <property type="molecule type" value="Genomic_DNA"/>
</dbReference>
<proteinExistence type="predicted"/>
<dbReference type="InterPro" id="IPR036259">
    <property type="entry name" value="MFS_trans_sf"/>
</dbReference>
<feature type="transmembrane region" description="Helical" evidence="5">
    <location>
        <begin position="130"/>
        <end position="149"/>
    </location>
</feature>
<reference evidence="6 7" key="1">
    <citation type="submission" date="2019-08" db="EMBL/GenBank/DDBJ databases">
        <title>In-depth cultivation of the pig gut microbiome towards novel bacterial diversity and tailored functional studies.</title>
        <authorList>
            <person name="Wylensek D."/>
            <person name="Hitch T.C.A."/>
            <person name="Clavel T."/>
        </authorList>
    </citation>
    <scope>NUCLEOTIDE SEQUENCE [LARGE SCALE GENOMIC DNA]</scope>
    <source>
        <strain evidence="6 7">WB03_NA08</strain>
    </source>
</reference>
<gene>
    <name evidence="6" type="ORF">FYJ24_01155</name>
</gene>
<feature type="transmembrane region" description="Helical" evidence="5">
    <location>
        <begin position="99"/>
        <end position="118"/>
    </location>
</feature>
<evidence type="ECO:0000256" key="2">
    <source>
        <dbReference type="ARBA" id="ARBA00022692"/>
    </source>
</evidence>
<comment type="subcellular location">
    <subcellularLocation>
        <location evidence="1">Membrane</location>
        <topology evidence="1">Multi-pass membrane protein</topology>
    </subcellularLocation>
</comment>
<sequence length="180" mass="18445">MARAAYPLHGFTGNVFSFGEGTVNDWIPVVFTDGIGVDDSLGILALALFLGCVLAGRIVGPFAISRWGRVRVLLVLVPLVIVGSLLVVCGGGYLPFLGVALWGLGGSLGIPIAVSAAADDPNKAPARLSVVSTISFSSFLWGPLLVGFLGDNVGVRQALLAVTVMAGLAMGLLPATKVRS</sequence>
<feature type="transmembrane region" description="Helical" evidence="5">
    <location>
        <begin position="41"/>
        <end position="60"/>
    </location>
</feature>
<feature type="transmembrane region" description="Helical" evidence="5">
    <location>
        <begin position="155"/>
        <end position="175"/>
    </location>
</feature>
<evidence type="ECO:0000256" key="4">
    <source>
        <dbReference type="ARBA" id="ARBA00023136"/>
    </source>
</evidence>
<dbReference type="PANTHER" id="PTHR23514:SF13">
    <property type="entry name" value="INNER MEMBRANE PROTEIN YBJJ"/>
    <property type="match status" value="1"/>
</dbReference>
<feature type="transmembrane region" description="Helical" evidence="5">
    <location>
        <begin position="72"/>
        <end position="93"/>
    </location>
</feature>
<keyword evidence="7" id="KW-1185">Reference proteome</keyword>
<name>A0A6N7W4L3_9ACTO</name>
<dbReference type="SUPFAM" id="SSF103473">
    <property type="entry name" value="MFS general substrate transporter"/>
    <property type="match status" value="1"/>
</dbReference>
<keyword evidence="3 5" id="KW-1133">Transmembrane helix</keyword>
<evidence type="ECO:0000256" key="1">
    <source>
        <dbReference type="ARBA" id="ARBA00004141"/>
    </source>
</evidence>